<evidence type="ECO:0000256" key="5">
    <source>
        <dbReference type="ARBA" id="ARBA00022989"/>
    </source>
</evidence>
<feature type="domain" description="PGG" evidence="10">
    <location>
        <begin position="424"/>
        <end position="517"/>
    </location>
</feature>
<comment type="subcellular location">
    <subcellularLocation>
        <location evidence="2">Cell membrane</location>
        <topology evidence="2">Peripheral membrane protein</topology>
        <orientation evidence="2">Cytoplasmic side</orientation>
    </subcellularLocation>
    <subcellularLocation>
        <location evidence="1">Membrane</location>
        <topology evidence="1">Multi-pass membrane protein</topology>
    </subcellularLocation>
</comment>
<dbReference type="EMBL" id="JARAOO010000011">
    <property type="protein sequence ID" value="KAJ7950731.1"/>
    <property type="molecule type" value="Genomic_DNA"/>
</dbReference>
<keyword evidence="12" id="KW-1185">Reference proteome</keyword>
<feature type="repeat" description="ANK" evidence="8">
    <location>
        <begin position="249"/>
        <end position="272"/>
    </location>
</feature>
<keyword evidence="6 8" id="KW-0040">ANK repeat</keyword>
<dbReference type="PANTHER" id="PTHR24186">
    <property type="entry name" value="PROTEIN PHOSPHATASE 1 REGULATORY SUBUNIT"/>
    <property type="match status" value="1"/>
</dbReference>
<dbReference type="InterPro" id="IPR026961">
    <property type="entry name" value="PGG_dom"/>
</dbReference>
<evidence type="ECO:0000256" key="4">
    <source>
        <dbReference type="ARBA" id="ARBA00022737"/>
    </source>
</evidence>
<evidence type="ECO:0000256" key="1">
    <source>
        <dbReference type="ARBA" id="ARBA00004141"/>
    </source>
</evidence>
<evidence type="ECO:0000256" key="6">
    <source>
        <dbReference type="ARBA" id="ARBA00023043"/>
    </source>
</evidence>
<organism evidence="11 12">
    <name type="scientific">Quillaja saponaria</name>
    <name type="common">Soap bark tree</name>
    <dbReference type="NCBI Taxonomy" id="32244"/>
    <lineage>
        <taxon>Eukaryota</taxon>
        <taxon>Viridiplantae</taxon>
        <taxon>Streptophyta</taxon>
        <taxon>Embryophyta</taxon>
        <taxon>Tracheophyta</taxon>
        <taxon>Spermatophyta</taxon>
        <taxon>Magnoliopsida</taxon>
        <taxon>eudicotyledons</taxon>
        <taxon>Gunneridae</taxon>
        <taxon>Pentapetalae</taxon>
        <taxon>rosids</taxon>
        <taxon>fabids</taxon>
        <taxon>Fabales</taxon>
        <taxon>Quillajaceae</taxon>
        <taxon>Quillaja</taxon>
    </lineage>
</organism>
<evidence type="ECO:0000313" key="11">
    <source>
        <dbReference type="EMBL" id="KAJ7950731.1"/>
    </source>
</evidence>
<dbReference type="PROSITE" id="PS50297">
    <property type="entry name" value="ANK_REP_REGION"/>
    <property type="match status" value="2"/>
</dbReference>
<feature type="repeat" description="ANK" evidence="8">
    <location>
        <begin position="355"/>
        <end position="375"/>
    </location>
</feature>
<keyword evidence="5 9" id="KW-1133">Transmembrane helix</keyword>
<proteinExistence type="predicted"/>
<name>A0AAD7L4G9_QUISA</name>
<dbReference type="Gene3D" id="1.25.40.20">
    <property type="entry name" value="Ankyrin repeat-containing domain"/>
    <property type="match status" value="3"/>
</dbReference>
<dbReference type="AlphaFoldDB" id="A0AAD7L4G9"/>
<dbReference type="SUPFAM" id="SSF48403">
    <property type="entry name" value="Ankyrin repeat"/>
    <property type="match status" value="1"/>
</dbReference>
<gene>
    <name evidence="11" type="ORF">O6P43_026885</name>
</gene>
<dbReference type="SMART" id="SM00248">
    <property type="entry name" value="ANK"/>
    <property type="match status" value="8"/>
</dbReference>
<reference evidence="11" key="1">
    <citation type="journal article" date="2023" name="Science">
        <title>Elucidation of the pathway for biosynthesis of saponin adjuvants from the soapbark tree.</title>
        <authorList>
            <person name="Reed J."/>
            <person name="Orme A."/>
            <person name="El-Demerdash A."/>
            <person name="Owen C."/>
            <person name="Martin L.B.B."/>
            <person name="Misra R.C."/>
            <person name="Kikuchi S."/>
            <person name="Rejzek M."/>
            <person name="Martin A.C."/>
            <person name="Harkess A."/>
            <person name="Leebens-Mack J."/>
            <person name="Louveau T."/>
            <person name="Stephenson M.J."/>
            <person name="Osbourn A."/>
        </authorList>
    </citation>
    <scope>NUCLEOTIDE SEQUENCE</scope>
    <source>
        <strain evidence="11">S10</strain>
    </source>
</reference>
<protein>
    <submittedName>
        <fullName evidence="11">Ankyrin repeat-containing protein family</fullName>
    </submittedName>
</protein>
<sequence length="598" mass="66624">MAEYRTQLDNLEEAKKMIKKLKAQQLLSCETVVVEQQQERHQPTTNFDYKFSRAIENDNIHDFVDELEQVVKCSGNNLSVCNILEQVTPAGNSCLHVAARYRSVNLAILIAYECPSLLIKTNIVGDTPLHVAAKTKIDNGKPNIVEFILKSYKEAVDPDVKPFLVKVNKCGNTPLHEAVLHRHQSNNHEVAAILFEENKGVAYVPNKERKSPLYLAAENWDADLNPQENKLKLILNNGPAELMLLRDDDGNTPLHFAAITCDVKAVSMLLDKCHQCVLETNKKGQLPIHVASENNCADVVNCMLDRQEALDPKDLLNTEGQNIFHVSAKNGKDKVVTYILGKQKLDALLNDQDINGNTPLHLAAENLHVDVLRSLTNDDKIKVKLTNNKGMTARDVAILVKTPSTLRKSISVSLLRYAGTPSPVTFAAGFTVPGSVNSSDHKDPGLATLVNRRAFQVFIICNTVAMFSSTVGSFILLWAQFGGDYNSAKNAFTAGLYFTFVALFTMYVAFVAAVCLVVRNLFWLVHEVLVIGTFFLSIFLLAYLSYIYHPYYGTRTPFMHIMSDILMWILLPFLKSEIPEKDQGLTEDMGVQAITIEG</sequence>
<accession>A0AAD7L4G9</accession>
<dbReference type="Pfam" id="PF00023">
    <property type="entry name" value="Ank"/>
    <property type="match status" value="1"/>
</dbReference>
<dbReference type="GO" id="GO:0005886">
    <property type="term" value="C:plasma membrane"/>
    <property type="evidence" value="ECO:0007669"/>
    <property type="project" value="UniProtKB-SubCell"/>
</dbReference>
<keyword evidence="4" id="KW-0677">Repeat</keyword>
<dbReference type="Pfam" id="PF12796">
    <property type="entry name" value="Ank_2"/>
    <property type="match status" value="2"/>
</dbReference>
<evidence type="ECO:0000256" key="8">
    <source>
        <dbReference type="PROSITE-ProRule" id="PRU00023"/>
    </source>
</evidence>
<evidence type="ECO:0000313" key="12">
    <source>
        <dbReference type="Proteomes" id="UP001163823"/>
    </source>
</evidence>
<dbReference type="Pfam" id="PF13962">
    <property type="entry name" value="PGG"/>
    <property type="match status" value="1"/>
</dbReference>
<evidence type="ECO:0000256" key="2">
    <source>
        <dbReference type="ARBA" id="ARBA00004413"/>
    </source>
</evidence>
<dbReference type="PROSITE" id="PS50088">
    <property type="entry name" value="ANK_REPEAT"/>
    <property type="match status" value="2"/>
</dbReference>
<comment type="caution">
    <text evidence="11">The sequence shown here is derived from an EMBL/GenBank/DDBJ whole genome shotgun (WGS) entry which is preliminary data.</text>
</comment>
<keyword evidence="7 9" id="KW-0472">Membrane</keyword>
<evidence type="ECO:0000256" key="3">
    <source>
        <dbReference type="ARBA" id="ARBA00022692"/>
    </source>
</evidence>
<dbReference type="InterPro" id="IPR002110">
    <property type="entry name" value="Ankyrin_rpt"/>
</dbReference>
<feature type="transmembrane region" description="Helical" evidence="9">
    <location>
        <begin position="558"/>
        <end position="574"/>
    </location>
</feature>
<evidence type="ECO:0000256" key="9">
    <source>
        <dbReference type="SAM" id="Phobius"/>
    </source>
</evidence>
<dbReference type="PANTHER" id="PTHR24186:SF38">
    <property type="entry name" value="ANKYRIN REPEAT FAMILY PROTEIN"/>
    <property type="match status" value="1"/>
</dbReference>
<evidence type="ECO:0000256" key="7">
    <source>
        <dbReference type="ARBA" id="ARBA00023136"/>
    </source>
</evidence>
<evidence type="ECO:0000259" key="10">
    <source>
        <dbReference type="Pfam" id="PF13962"/>
    </source>
</evidence>
<feature type="transmembrane region" description="Helical" evidence="9">
    <location>
        <begin position="491"/>
        <end position="516"/>
    </location>
</feature>
<keyword evidence="3 9" id="KW-0812">Transmembrane</keyword>
<dbReference type="Proteomes" id="UP001163823">
    <property type="component" value="Chromosome 11"/>
</dbReference>
<dbReference type="InterPro" id="IPR036770">
    <property type="entry name" value="Ankyrin_rpt-contain_sf"/>
</dbReference>
<feature type="transmembrane region" description="Helical" evidence="9">
    <location>
        <begin position="457"/>
        <end position="479"/>
    </location>
</feature>
<dbReference type="KEGG" id="qsa:O6P43_026885"/>
<feature type="transmembrane region" description="Helical" evidence="9">
    <location>
        <begin position="528"/>
        <end position="546"/>
    </location>
</feature>